<protein>
    <recommendedName>
        <fullName evidence="4">Tetratricopeptide repeat protein</fullName>
    </recommendedName>
</protein>
<reference evidence="2 3" key="1">
    <citation type="journal article" date="2013" name="Int. J. Syst. Evol. Microbiol.">
        <title>Marinoscillum luteum sp. nov., isolated from marine sediment.</title>
        <authorList>
            <person name="Cha I.T."/>
            <person name="Park S.J."/>
            <person name="Kim S.J."/>
            <person name="Kim J.G."/>
            <person name="Jung M.Y."/>
            <person name="Shin K.S."/>
            <person name="Kwon K.K."/>
            <person name="Yang S.H."/>
            <person name="Seo Y.S."/>
            <person name="Rhee S.K."/>
        </authorList>
    </citation>
    <scope>NUCLEOTIDE SEQUENCE [LARGE SCALE GENOMIC DNA]</scope>
    <source>
        <strain evidence="2 3">KCTC 23939</strain>
    </source>
</reference>
<name>A0ABW7NA83_9BACT</name>
<feature type="transmembrane region" description="Helical" evidence="1">
    <location>
        <begin position="106"/>
        <end position="124"/>
    </location>
</feature>
<feature type="transmembrane region" description="Helical" evidence="1">
    <location>
        <begin position="264"/>
        <end position="282"/>
    </location>
</feature>
<dbReference type="RefSeq" id="WP_395417913.1">
    <property type="nucleotide sequence ID" value="NZ_JBIPKE010000018.1"/>
</dbReference>
<gene>
    <name evidence="2" type="ORF">ACHKAR_13865</name>
</gene>
<sequence length="952" mass="106865">MTQYLPKALVALFIAVVLAFIFAYSQGYDSSIGWNVTTTAESEAFYTLPFKKGPFQFSFQGEKYTLAENFSAGPIERHFTTDAIILSVILLGLCLILTVTTYLSRMWFIGIMGLFIFFIMTLHLPEVRLFGFGERSSVAVVIVLIIYLLPAYLFHAFIKGVDFGWRLLSFVLLSAGIVFFSGVETVALQEQFIAGSYFGMIALALVFLFLIAEENVFGILFLITQSKGGRSNHVHFSVFSFVYLGILLAHYGKKAAFWNLDIAFFSPYLLLALSALVALWSLKYKRSLFEGFISVGYAQILYCSLGMVVIGFITLAFSRGNDSVYEGLHYFIIYTHLAFGTMFFLYLLWNFVSPLGQGMQVYKIAYKSQSFPYVSARLAGLAAIAAFFFLANKEPFLLFRAGHYNYLGAQAEAQGQDRLAAEYYREGSIYGYDNHFSNYKIGYRELQKGDISEANYRFGRAALRYPSPQTFVNQSATAAMSSETTPSLISLQNGLRAFPDNNQLLNNLGLTYADMGKTHEAVNTLQQAQPKSQWTNAALVNLWKVREVDSEQAEQDYEAGNLAVKANILSALMDANVQTSLSFDSASLFPSYPLHRLAFLINAAWYFEDAKVALWLDHSLSGQLDERMYWAGKNAMVMSYFKAGQINSALQALDYLKTEVPTRESGKYLNQMGLIALSQHAPKVALDYFDQAIQAGFEDALLNKAACLLELGEFSKATEWATYLVSLDSGYAALKKDITNINNTESLTPDQQLFRLYYLYRTYSAGEINALLSQADEQYIRSLWAKVANEQLEEQNYDQLKTYRAVFNSLLPSEYFEEPDALLTLVDGGVPQNGHYLSEILALKDQNEQTAALVNLASMNSLNEPLVLAISRILSATHLSESYDVLVNAINFNPRSVALHQQYIMAALEMGLENYANDALQKLTTLTTQNDYQLFYQQYLDKKKALEASGPW</sequence>
<dbReference type="SUPFAM" id="SSF48452">
    <property type="entry name" value="TPR-like"/>
    <property type="match status" value="2"/>
</dbReference>
<proteinExistence type="predicted"/>
<keyword evidence="1" id="KW-0812">Transmembrane</keyword>
<evidence type="ECO:0000313" key="3">
    <source>
        <dbReference type="Proteomes" id="UP001610063"/>
    </source>
</evidence>
<comment type="caution">
    <text evidence="2">The sequence shown here is derived from an EMBL/GenBank/DDBJ whole genome shotgun (WGS) entry which is preliminary data.</text>
</comment>
<keyword evidence="3" id="KW-1185">Reference proteome</keyword>
<evidence type="ECO:0000256" key="1">
    <source>
        <dbReference type="SAM" id="Phobius"/>
    </source>
</evidence>
<evidence type="ECO:0008006" key="4">
    <source>
        <dbReference type="Google" id="ProtNLM"/>
    </source>
</evidence>
<feature type="transmembrane region" description="Helical" evidence="1">
    <location>
        <begin position="329"/>
        <end position="349"/>
    </location>
</feature>
<dbReference type="Gene3D" id="1.25.40.10">
    <property type="entry name" value="Tetratricopeptide repeat domain"/>
    <property type="match status" value="2"/>
</dbReference>
<organism evidence="2 3">
    <name type="scientific">Marinoscillum luteum</name>
    <dbReference type="NCBI Taxonomy" id="861051"/>
    <lineage>
        <taxon>Bacteria</taxon>
        <taxon>Pseudomonadati</taxon>
        <taxon>Bacteroidota</taxon>
        <taxon>Cytophagia</taxon>
        <taxon>Cytophagales</taxon>
        <taxon>Reichenbachiellaceae</taxon>
        <taxon>Marinoscillum</taxon>
    </lineage>
</organism>
<feature type="transmembrane region" description="Helical" evidence="1">
    <location>
        <begin position="200"/>
        <end position="222"/>
    </location>
</feature>
<feature type="transmembrane region" description="Helical" evidence="1">
    <location>
        <begin position="79"/>
        <end position="99"/>
    </location>
</feature>
<feature type="transmembrane region" description="Helical" evidence="1">
    <location>
        <begin position="234"/>
        <end position="252"/>
    </location>
</feature>
<feature type="transmembrane region" description="Helical" evidence="1">
    <location>
        <begin position="136"/>
        <end position="155"/>
    </location>
</feature>
<feature type="transmembrane region" description="Helical" evidence="1">
    <location>
        <begin position="370"/>
        <end position="391"/>
    </location>
</feature>
<accession>A0ABW7NA83</accession>
<feature type="transmembrane region" description="Helical" evidence="1">
    <location>
        <begin position="167"/>
        <end position="188"/>
    </location>
</feature>
<dbReference type="InterPro" id="IPR011990">
    <property type="entry name" value="TPR-like_helical_dom_sf"/>
</dbReference>
<dbReference type="Proteomes" id="UP001610063">
    <property type="component" value="Unassembled WGS sequence"/>
</dbReference>
<evidence type="ECO:0000313" key="2">
    <source>
        <dbReference type="EMBL" id="MFH6984535.1"/>
    </source>
</evidence>
<feature type="transmembrane region" description="Helical" evidence="1">
    <location>
        <begin position="294"/>
        <end position="317"/>
    </location>
</feature>
<keyword evidence="1" id="KW-1133">Transmembrane helix</keyword>
<keyword evidence="1" id="KW-0472">Membrane</keyword>
<dbReference type="EMBL" id="JBIPKE010000018">
    <property type="protein sequence ID" value="MFH6984535.1"/>
    <property type="molecule type" value="Genomic_DNA"/>
</dbReference>